<dbReference type="AlphaFoldDB" id="A0A818BPB9"/>
<dbReference type="Proteomes" id="UP000663833">
    <property type="component" value="Unassembled WGS sequence"/>
</dbReference>
<dbReference type="SMART" id="SM00271">
    <property type="entry name" value="DnaJ"/>
    <property type="match status" value="1"/>
</dbReference>
<accession>A0A818BPB9</accession>
<dbReference type="FunFam" id="2.60.260.20:FF:000002">
    <property type="entry name" value="Dnaj homolog subfamily b member"/>
    <property type="match status" value="1"/>
</dbReference>
<protein>
    <recommendedName>
        <fullName evidence="3">J domain-containing protein</fullName>
    </recommendedName>
</protein>
<dbReference type="CDD" id="cd10747">
    <property type="entry name" value="DnaJ_C"/>
    <property type="match status" value="1"/>
</dbReference>
<dbReference type="FunFam" id="2.60.260.20:FF:000006">
    <property type="entry name" value="DnaJ subfamily B member 13"/>
    <property type="match status" value="1"/>
</dbReference>
<dbReference type="PANTHER" id="PTHR24078:SF519">
    <property type="entry name" value="DNAJ HOMOLOG SUBFAMILY B MEMBER 13"/>
    <property type="match status" value="1"/>
</dbReference>
<dbReference type="FunFam" id="1.10.287.110:FF:000106">
    <property type="entry name" value="Putative heat shock protein-like protein"/>
    <property type="match status" value="1"/>
</dbReference>
<dbReference type="PROSITE" id="PS00636">
    <property type="entry name" value="DNAJ_1"/>
    <property type="match status" value="1"/>
</dbReference>
<feature type="compositionally biased region" description="Low complexity" evidence="2">
    <location>
        <begin position="401"/>
        <end position="412"/>
    </location>
</feature>
<name>A0A818BPB9_9BILA</name>
<dbReference type="InterPro" id="IPR008906">
    <property type="entry name" value="HATC_C_dom"/>
</dbReference>
<dbReference type="Pfam" id="PF05699">
    <property type="entry name" value="Dimer_Tnp_hAT"/>
    <property type="match status" value="1"/>
</dbReference>
<feature type="compositionally biased region" description="Basic residues" evidence="2">
    <location>
        <begin position="413"/>
        <end position="422"/>
    </location>
</feature>
<dbReference type="InterPro" id="IPR018253">
    <property type="entry name" value="DnaJ_domain_CS"/>
</dbReference>
<dbReference type="GO" id="GO:0006457">
    <property type="term" value="P:protein folding"/>
    <property type="evidence" value="ECO:0007669"/>
    <property type="project" value="InterPro"/>
</dbReference>
<dbReference type="GO" id="GO:0005829">
    <property type="term" value="C:cytosol"/>
    <property type="evidence" value="ECO:0007669"/>
    <property type="project" value="TreeGrafter"/>
</dbReference>
<reference evidence="4" key="1">
    <citation type="submission" date="2021-02" db="EMBL/GenBank/DDBJ databases">
        <authorList>
            <person name="Nowell W R."/>
        </authorList>
    </citation>
    <scope>NUCLEOTIDE SEQUENCE</scope>
</reference>
<dbReference type="Pfam" id="PF00226">
    <property type="entry name" value="DnaJ"/>
    <property type="match status" value="1"/>
</dbReference>
<dbReference type="PRINTS" id="PR00625">
    <property type="entry name" value="JDOMAIN"/>
</dbReference>
<feature type="region of interest" description="Disordered" evidence="2">
    <location>
        <begin position="401"/>
        <end position="422"/>
    </location>
</feature>
<evidence type="ECO:0000256" key="1">
    <source>
        <dbReference type="ARBA" id="ARBA00023186"/>
    </source>
</evidence>
<dbReference type="CDD" id="cd06257">
    <property type="entry name" value="DnaJ"/>
    <property type="match status" value="1"/>
</dbReference>
<dbReference type="Gene3D" id="2.60.260.20">
    <property type="entry name" value="Urease metallochaperone UreE, N-terminal domain"/>
    <property type="match status" value="2"/>
</dbReference>
<proteinExistence type="predicted"/>
<gene>
    <name evidence="4" type="ORF">LUA448_LOCUS19249</name>
</gene>
<dbReference type="GO" id="GO:0051087">
    <property type="term" value="F:protein-folding chaperone binding"/>
    <property type="evidence" value="ECO:0007669"/>
    <property type="project" value="TreeGrafter"/>
</dbReference>
<evidence type="ECO:0000259" key="3">
    <source>
        <dbReference type="PROSITE" id="PS50076"/>
    </source>
</evidence>
<comment type="caution">
    <text evidence="4">The sequence shown here is derived from an EMBL/GenBank/DDBJ whole genome shotgun (WGS) entry which is preliminary data.</text>
</comment>
<sequence>MDILNELKPMKQAFPSAVALIKGAVTFPVSSVVCERSFSRMKLIKNYARNSMGDERLSDLSVLAIEREFDIDFEKLQKATHSMGKDYYQILQLTRSAKDNDIKSAYRRLALKYHPVKNTNDHNALTKFNDLAEAYDVLSDHKRRAIYDQYGDEGLKNGVPMGPKNEWNEGYVFHGNADKVFRDFFGGDNPFEEFYASADQDKNLGFGGLDGRGRKKQDPPIIRDLLLSLEDCYHGAVKKIKISRRVLNDDGITSSIREKILSITVKRGWLPGTKVTFEGEGDQGPNNIPSDLVFTVKDKPHSHFRRENADIIYTAKISLGQALTGTTLHIEHLDGRILDVPVNEIVKPGFKKRIPSQGMPLMSSPDKYGDMVIEFNVDYPNGLNSEQKFLIKEALINQNINNNKKQNQQQNQNRKKALSNDE</sequence>
<dbReference type="InterPro" id="IPR001623">
    <property type="entry name" value="DnaJ_domain"/>
</dbReference>
<dbReference type="PANTHER" id="PTHR24078">
    <property type="entry name" value="DNAJ HOMOLOG SUBFAMILY C MEMBER"/>
    <property type="match status" value="1"/>
</dbReference>
<dbReference type="InterPro" id="IPR002939">
    <property type="entry name" value="DnaJ_C"/>
</dbReference>
<keyword evidence="1" id="KW-0143">Chaperone</keyword>
<dbReference type="GO" id="GO:0046983">
    <property type="term" value="F:protein dimerization activity"/>
    <property type="evidence" value="ECO:0007669"/>
    <property type="project" value="InterPro"/>
</dbReference>
<dbReference type="EMBL" id="CAJNYD010002443">
    <property type="protein sequence ID" value="CAF3419028.1"/>
    <property type="molecule type" value="Genomic_DNA"/>
</dbReference>
<evidence type="ECO:0000313" key="4">
    <source>
        <dbReference type="EMBL" id="CAF3419028.1"/>
    </source>
</evidence>
<dbReference type="Gene3D" id="1.10.287.110">
    <property type="entry name" value="DnaJ domain"/>
    <property type="match status" value="1"/>
</dbReference>
<dbReference type="GO" id="GO:0051082">
    <property type="term" value="F:unfolded protein binding"/>
    <property type="evidence" value="ECO:0007669"/>
    <property type="project" value="InterPro"/>
</dbReference>
<dbReference type="PROSITE" id="PS50076">
    <property type="entry name" value="DNAJ_2"/>
    <property type="match status" value="1"/>
</dbReference>
<dbReference type="InterPro" id="IPR036869">
    <property type="entry name" value="J_dom_sf"/>
</dbReference>
<dbReference type="SUPFAM" id="SSF46565">
    <property type="entry name" value="Chaperone J-domain"/>
    <property type="match status" value="1"/>
</dbReference>
<dbReference type="SUPFAM" id="SSF49493">
    <property type="entry name" value="HSP40/DnaJ peptide-binding domain"/>
    <property type="match status" value="2"/>
</dbReference>
<evidence type="ECO:0000256" key="2">
    <source>
        <dbReference type="SAM" id="MobiDB-lite"/>
    </source>
</evidence>
<dbReference type="InterPro" id="IPR051339">
    <property type="entry name" value="DnaJ_subfamily_B"/>
</dbReference>
<dbReference type="Pfam" id="PF01556">
    <property type="entry name" value="DnaJ_C"/>
    <property type="match status" value="1"/>
</dbReference>
<dbReference type="InterPro" id="IPR008971">
    <property type="entry name" value="HSP40/DnaJ_pept-bd"/>
</dbReference>
<organism evidence="4 5">
    <name type="scientific">Rotaria socialis</name>
    <dbReference type="NCBI Taxonomy" id="392032"/>
    <lineage>
        <taxon>Eukaryota</taxon>
        <taxon>Metazoa</taxon>
        <taxon>Spiralia</taxon>
        <taxon>Gnathifera</taxon>
        <taxon>Rotifera</taxon>
        <taxon>Eurotatoria</taxon>
        <taxon>Bdelloidea</taxon>
        <taxon>Philodinida</taxon>
        <taxon>Philodinidae</taxon>
        <taxon>Rotaria</taxon>
    </lineage>
</organism>
<evidence type="ECO:0000313" key="5">
    <source>
        <dbReference type="Proteomes" id="UP000663833"/>
    </source>
</evidence>
<feature type="domain" description="J" evidence="3">
    <location>
        <begin position="86"/>
        <end position="151"/>
    </location>
</feature>